<sequence>MLSCSLRRILQTAGCLSALVLCHPASAIALTCVSTSAQLQAALTAAATNSKPNAIALVVGTYTLAAPLTASISNGFALTIEGGYPSGCASAPTPVPDNTIITGANVAGTYVRLIGYGLTVRNLTFTGLKPAAGTDAVVIGDNNLGGILHIENVAVSGNSVNGINDSILTVYPSGGLVFDDNIVHDNGNAAAAVAISADYPRLPFTIANNTIAHNQSPGLLLGAYTPYSPVRLFNNILWNNALDDLVLTNSQAVALNNTWLNSSLDSSSTLASASANNSTTNPQLTSNYMLADTSPVIDGGIPLPLILPATDAANYARVINDAPSQGAYESQHVFVEAEQLVTNTNDSGPGSLRQAILSANASGKPTSIPFFIGNSCGPQVIALNSPLPSPTVSLLISGYTQPGASKNTSSQTLVGSIPFNGNICIIVFGSFGGNVSSALVAGPLTPTNVHVEVTGLAFTNFKGSAIDFSGGNGHWVHGNTFGVELPSTGPLFANDIGVQIDGGAAAVVGGPNPADVNLIGRGSGTDGLGVLVSGQGTSFNTIANNSIGGDPSGTTAGNGNQNAGIEILDTILSTVNNNWIVANGGDGILINNSLSTLVQSNYIGSGFASSLGNAGAGVHVRNGSWINWIGSTYPMTRTGANVIDSNGGPGVWVDLDAGRYNQVSANEIFDNVGLAVDLALLGPTPNVGNESTGPNDLLHKPVLTSVDYAAGGKITVLGSISTRPNDTRYVNVYASDRCGDAYALLGSYLVQASASGTIALNLSVPAPTFGPAKITATEDDYTAVANTSEISSCKDLSASDDIFNDGFDNF</sequence>
<proteinExistence type="predicted"/>
<dbReference type="EMBL" id="BAAAEU010000025">
    <property type="protein sequence ID" value="GAA0722724.1"/>
    <property type="molecule type" value="Genomic_DNA"/>
</dbReference>
<evidence type="ECO:0000256" key="1">
    <source>
        <dbReference type="SAM" id="SignalP"/>
    </source>
</evidence>
<comment type="caution">
    <text evidence="3">The sequence shown here is derived from an EMBL/GenBank/DDBJ whole genome shotgun (WGS) entry which is preliminary data.</text>
</comment>
<dbReference type="InterPro" id="IPR059226">
    <property type="entry name" value="Choice_anch_Q_dom"/>
</dbReference>
<feature type="signal peptide" evidence="1">
    <location>
        <begin position="1"/>
        <end position="29"/>
    </location>
</feature>
<dbReference type="InterPro" id="IPR011050">
    <property type="entry name" value="Pectin_lyase_fold/virulence"/>
</dbReference>
<evidence type="ECO:0000313" key="4">
    <source>
        <dbReference type="Proteomes" id="UP001501523"/>
    </source>
</evidence>
<dbReference type="SMART" id="SM00710">
    <property type="entry name" value="PbH1"/>
    <property type="match status" value="6"/>
</dbReference>
<dbReference type="RefSeq" id="WP_343793396.1">
    <property type="nucleotide sequence ID" value="NZ_BAAAEU010000025.1"/>
</dbReference>
<dbReference type="Pfam" id="PF13229">
    <property type="entry name" value="Beta_helix"/>
    <property type="match status" value="1"/>
</dbReference>
<dbReference type="InterPro" id="IPR006626">
    <property type="entry name" value="PbH1"/>
</dbReference>
<keyword evidence="4" id="KW-1185">Reference proteome</keyword>
<dbReference type="SUPFAM" id="SSF51126">
    <property type="entry name" value="Pectin lyase-like"/>
    <property type="match status" value="2"/>
</dbReference>
<feature type="chain" id="PRO_5047240036" description="Right handed beta helix domain-containing protein" evidence="1">
    <location>
        <begin position="30"/>
        <end position="810"/>
    </location>
</feature>
<accession>A0ABN1IWB5</accession>
<organism evidence="3 4">
    <name type="scientific">Dokdonella soli</name>
    <dbReference type="NCBI Taxonomy" id="529810"/>
    <lineage>
        <taxon>Bacteria</taxon>
        <taxon>Pseudomonadati</taxon>
        <taxon>Pseudomonadota</taxon>
        <taxon>Gammaproteobacteria</taxon>
        <taxon>Lysobacterales</taxon>
        <taxon>Rhodanobacteraceae</taxon>
        <taxon>Dokdonella</taxon>
    </lineage>
</organism>
<dbReference type="Proteomes" id="UP001501523">
    <property type="component" value="Unassembled WGS sequence"/>
</dbReference>
<evidence type="ECO:0000313" key="3">
    <source>
        <dbReference type="EMBL" id="GAA0722724.1"/>
    </source>
</evidence>
<evidence type="ECO:0000259" key="2">
    <source>
        <dbReference type="Pfam" id="PF13229"/>
    </source>
</evidence>
<name>A0ABN1IWB5_9GAMM</name>
<keyword evidence="1" id="KW-0732">Signal</keyword>
<protein>
    <recommendedName>
        <fullName evidence="2">Right handed beta helix domain-containing protein</fullName>
    </recommendedName>
</protein>
<dbReference type="InterPro" id="IPR039448">
    <property type="entry name" value="Beta_helix"/>
</dbReference>
<feature type="domain" description="Right handed beta helix" evidence="2">
    <location>
        <begin position="118"/>
        <end position="257"/>
    </location>
</feature>
<dbReference type="InterPro" id="IPR012334">
    <property type="entry name" value="Pectin_lyas_fold"/>
</dbReference>
<dbReference type="Gene3D" id="2.160.20.10">
    <property type="entry name" value="Single-stranded right-handed beta-helix, Pectin lyase-like"/>
    <property type="match status" value="1"/>
</dbReference>
<reference evidence="3 4" key="1">
    <citation type="journal article" date="2019" name="Int. J. Syst. Evol. Microbiol.">
        <title>The Global Catalogue of Microorganisms (GCM) 10K type strain sequencing project: providing services to taxonomists for standard genome sequencing and annotation.</title>
        <authorList>
            <consortium name="The Broad Institute Genomics Platform"/>
            <consortium name="The Broad Institute Genome Sequencing Center for Infectious Disease"/>
            <person name="Wu L."/>
            <person name="Ma J."/>
        </authorList>
    </citation>
    <scope>NUCLEOTIDE SEQUENCE [LARGE SCALE GENOMIC DNA]</scope>
    <source>
        <strain evidence="3 4">JCM 15421</strain>
    </source>
</reference>
<dbReference type="NCBIfam" id="NF041518">
    <property type="entry name" value="choice_anch_Q"/>
    <property type="match status" value="1"/>
</dbReference>
<gene>
    <name evidence="3" type="ORF">GCM10009105_34060</name>
</gene>